<evidence type="ECO:0000256" key="2">
    <source>
        <dbReference type="ARBA" id="ARBA00022614"/>
    </source>
</evidence>
<keyword evidence="2" id="KW-0433">Leucine-rich repeat</keyword>
<reference evidence="4" key="2">
    <citation type="submission" date="2024-10" db="UniProtKB">
        <authorList>
            <consortium name="EnsemblProtists"/>
        </authorList>
    </citation>
    <scope>IDENTIFICATION</scope>
</reference>
<dbReference type="PaxDb" id="2903-EOD06817"/>
<dbReference type="SUPFAM" id="SSF52047">
    <property type="entry name" value="RNI-like"/>
    <property type="match status" value="1"/>
</dbReference>
<evidence type="ECO:0000313" key="4">
    <source>
        <dbReference type="EnsemblProtists" id="EOD06817"/>
    </source>
</evidence>
<dbReference type="InterPro" id="IPR032675">
    <property type="entry name" value="LRR_dom_sf"/>
</dbReference>
<dbReference type="AlphaFoldDB" id="A0A0D3I6D2"/>
<dbReference type="GO" id="GO:0005096">
    <property type="term" value="F:GTPase activator activity"/>
    <property type="evidence" value="ECO:0007669"/>
    <property type="project" value="UniProtKB-KW"/>
</dbReference>
<organism evidence="4 5">
    <name type="scientific">Emiliania huxleyi (strain CCMP1516)</name>
    <dbReference type="NCBI Taxonomy" id="280463"/>
    <lineage>
        <taxon>Eukaryota</taxon>
        <taxon>Haptista</taxon>
        <taxon>Haptophyta</taxon>
        <taxon>Prymnesiophyceae</taxon>
        <taxon>Isochrysidales</taxon>
        <taxon>Noelaerhabdaceae</taxon>
        <taxon>Emiliania</taxon>
    </lineage>
</organism>
<evidence type="ECO:0000256" key="1">
    <source>
        <dbReference type="ARBA" id="ARBA00022468"/>
    </source>
</evidence>
<dbReference type="Proteomes" id="UP000013827">
    <property type="component" value="Unassembled WGS sequence"/>
</dbReference>
<dbReference type="RefSeq" id="XP_005759246.1">
    <property type="nucleotide sequence ID" value="XM_005759189.1"/>
</dbReference>
<proteinExistence type="predicted"/>
<keyword evidence="3" id="KW-0677">Repeat</keyword>
<dbReference type="PANTHER" id="PTHR24113:SF12">
    <property type="entry name" value="RAN GTPASE-ACTIVATING PROTEIN 1"/>
    <property type="match status" value="1"/>
</dbReference>
<accession>A0A0D3I6D2</accession>
<keyword evidence="1" id="KW-0343">GTPase activation</keyword>
<reference evidence="5" key="1">
    <citation type="journal article" date="2013" name="Nature">
        <title>Pan genome of the phytoplankton Emiliania underpins its global distribution.</title>
        <authorList>
            <person name="Read B.A."/>
            <person name="Kegel J."/>
            <person name="Klute M.J."/>
            <person name="Kuo A."/>
            <person name="Lefebvre S.C."/>
            <person name="Maumus F."/>
            <person name="Mayer C."/>
            <person name="Miller J."/>
            <person name="Monier A."/>
            <person name="Salamov A."/>
            <person name="Young J."/>
            <person name="Aguilar M."/>
            <person name="Claverie J.M."/>
            <person name="Frickenhaus S."/>
            <person name="Gonzalez K."/>
            <person name="Herman E.K."/>
            <person name="Lin Y.C."/>
            <person name="Napier J."/>
            <person name="Ogata H."/>
            <person name="Sarno A.F."/>
            <person name="Shmutz J."/>
            <person name="Schroeder D."/>
            <person name="de Vargas C."/>
            <person name="Verret F."/>
            <person name="von Dassow P."/>
            <person name="Valentin K."/>
            <person name="Van de Peer Y."/>
            <person name="Wheeler G."/>
            <person name="Dacks J.B."/>
            <person name="Delwiche C.F."/>
            <person name="Dyhrman S.T."/>
            <person name="Glockner G."/>
            <person name="John U."/>
            <person name="Richards T."/>
            <person name="Worden A.Z."/>
            <person name="Zhang X."/>
            <person name="Grigoriev I.V."/>
            <person name="Allen A.E."/>
            <person name="Bidle K."/>
            <person name="Borodovsky M."/>
            <person name="Bowler C."/>
            <person name="Brownlee C."/>
            <person name="Cock J.M."/>
            <person name="Elias M."/>
            <person name="Gladyshev V.N."/>
            <person name="Groth M."/>
            <person name="Guda C."/>
            <person name="Hadaegh A."/>
            <person name="Iglesias-Rodriguez M.D."/>
            <person name="Jenkins J."/>
            <person name="Jones B.M."/>
            <person name="Lawson T."/>
            <person name="Leese F."/>
            <person name="Lindquist E."/>
            <person name="Lobanov A."/>
            <person name="Lomsadze A."/>
            <person name="Malik S.B."/>
            <person name="Marsh M.E."/>
            <person name="Mackinder L."/>
            <person name="Mock T."/>
            <person name="Mueller-Roeber B."/>
            <person name="Pagarete A."/>
            <person name="Parker M."/>
            <person name="Probert I."/>
            <person name="Quesneville H."/>
            <person name="Raines C."/>
            <person name="Rensing S.A."/>
            <person name="Riano-Pachon D.M."/>
            <person name="Richier S."/>
            <person name="Rokitta S."/>
            <person name="Shiraiwa Y."/>
            <person name="Soanes D.M."/>
            <person name="van der Giezen M."/>
            <person name="Wahlund T.M."/>
            <person name="Williams B."/>
            <person name="Wilson W."/>
            <person name="Wolfe G."/>
            <person name="Wurch L.L."/>
        </authorList>
    </citation>
    <scope>NUCLEOTIDE SEQUENCE</scope>
</reference>
<dbReference type="EnsemblProtists" id="EOD06817">
    <property type="protein sequence ID" value="EOD06817"/>
    <property type="gene ID" value="EMIHUDRAFT_218933"/>
</dbReference>
<dbReference type="PANTHER" id="PTHR24113">
    <property type="entry name" value="RAN GTPASE-ACTIVATING PROTEIN 1"/>
    <property type="match status" value="1"/>
</dbReference>
<dbReference type="HOGENOM" id="CLU_1182053_0_0_1"/>
<dbReference type="GO" id="GO:0006913">
    <property type="term" value="P:nucleocytoplasmic transport"/>
    <property type="evidence" value="ECO:0007669"/>
    <property type="project" value="TreeGrafter"/>
</dbReference>
<dbReference type="STRING" id="2903.R1BBW9"/>
<keyword evidence="5" id="KW-1185">Reference proteome</keyword>
<dbReference type="InterPro" id="IPR001611">
    <property type="entry name" value="Leu-rich_rpt"/>
</dbReference>
<dbReference type="KEGG" id="ehx:EMIHUDRAFT_218933"/>
<dbReference type="GO" id="GO:0005634">
    <property type="term" value="C:nucleus"/>
    <property type="evidence" value="ECO:0007669"/>
    <property type="project" value="TreeGrafter"/>
</dbReference>
<protein>
    <submittedName>
        <fullName evidence="4">Uncharacterized protein</fullName>
    </submittedName>
</protein>
<dbReference type="GO" id="GO:0031267">
    <property type="term" value="F:small GTPase binding"/>
    <property type="evidence" value="ECO:0007669"/>
    <property type="project" value="TreeGrafter"/>
</dbReference>
<dbReference type="SMART" id="SM00368">
    <property type="entry name" value="LRR_RI"/>
    <property type="match status" value="5"/>
</dbReference>
<evidence type="ECO:0000256" key="3">
    <source>
        <dbReference type="ARBA" id="ARBA00022737"/>
    </source>
</evidence>
<dbReference type="Pfam" id="PF13516">
    <property type="entry name" value="LRR_6"/>
    <property type="match status" value="1"/>
</dbReference>
<sequence>MALAETAARTLWLHGNRIGPAGARVLAEALEEAAAAAQPVRRLTLSGNGFGTEGVGDLLSGCLAASGHLIALGLGLNGAGHLLAYALLASHGWRVRSKRGRSLAYASSCSVAHRGNPIGTEGAVRLAEVVGERSSLSKLQLGRCGIGDGGGVALAHAAAIAPNLSLLHLNDNELGQPAAFALAEALSSSGLAELWLGGNPLSGPGTAAVLAAADAHAAMRQLDKAMMWFRPGRVH</sequence>
<dbReference type="GO" id="GO:0005829">
    <property type="term" value="C:cytosol"/>
    <property type="evidence" value="ECO:0007669"/>
    <property type="project" value="TreeGrafter"/>
</dbReference>
<dbReference type="GeneID" id="17252933"/>
<dbReference type="Gene3D" id="3.80.10.10">
    <property type="entry name" value="Ribonuclease Inhibitor"/>
    <property type="match status" value="2"/>
</dbReference>
<dbReference type="GO" id="GO:0048471">
    <property type="term" value="C:perinuclear region of cytoplasm"/>
    <property type="evidence" value="ECO:0007669"/>
    <property type="project" value="TreeGrafter"/>
</dbReference>
<evidence type="ECO:0000313" key="5">
    <source>
        <dbReference type="Proteomes" id="UP000013827"/>
    </source>
</evidence>
<name>A0A0D3I6D2_EMIH1</name>
<dbReference type="InterPro" id="IPR027038">
    <property type="entry name" value="RanGap"/>
</dbReference>
<dbReference type="eggNOG" id="KOG4308">
    <property type="taxonomic scope" value="Eukaryota"/>
</dbReference>